<dbReference type="EMBL" id="JAWWNJ010000019">
    <property type="protein sequence ID" value="KAK7036216.1"/>
    <property type="molecule type" value="Genomic_DNA"/>
</dbReference>
<feature type="compositionally biased region" description="Basic and acidic residues" evidence="1">
    <location>
        <begin position="82"/>
        <end position="96"/>
    </location>
</feature>
<dbReference type="AlphaFoldDB" id="A0AAW0CB58"/>
<evidence type="ECO:0000256" key="1">
    <source>
        <dbReference type="SAM" id="MobiDB-lite"/>
    </source>
</evidence>
<name>A0AAW0CB58_9AGAR</name>
<evidence type="ECO:0000313" key="2">
    <source>
        <dbReference type="EMBL" id="KAK7036216.1"/>
    </source>
</evidence>
<organism evidence="2 3">
    <name type="scientific">Favolaschia claudopus</name>
    <dbReference type="NCBI Taxonomy" id="2862362"/>
    <lineage>
        <taxon>Eukaryota</taxon>
        <taxon>Fungi</taxon>
        <taxon>Dikarya</taxon>
        <taxon>Basidiomycota</taxon>
        <taxon>Agaricomycotina</taxon>
        <taxon>Agaricomycetes</taxon>
        <taxon>Agaricomycetidae</taxon>
        <taxon>Agaricales</taxon>
        <taxon>Marasmiineae</taxon>
        <taxon>Mycenaceae</taxon>
        <taxon>Favolaschia</taxon>
    </lineage>
</organism>
<evidence type="ECO:0000313" key="3">
    <source>
        <dbReference type="Proteomes" id="UP001362999"/>
    </source>
</evidence>
<comment type="caution">
    <text evidence="2">The sequence shown here is derived from an EMBL/GenBank/DDBJ whole genome shotgun (WGS) entry which is preliminary data.</text>
</comment>
<dbReference type="Proteomes" id="UP001362999">
    <property type="component" value="Unassembled WGS sequence"/>
</dbReference>
<accession>A0AAW0CB58</accession>
<feature type="compositionally biased region" description="Polar residues" evidence="1">
    <location>
        <begin position="62"/>
        <end position="81"/>
    </location>
</feature>
<reference evidence="2 3" key="1">
    <citation type="journal article" date="2024" name="J Genomics">
        <title>Draft genome sequencing and assembly of Favolaschia claudopus CIRM-BRFM 2984 isolated from oak limbs.</title>
        <authorList>
            <person name="Navarro D."/>
            <person name="Drula E."/>
            <person name="Chaduli D."/>
            <person name="Cazenave R."/>
            <person name="Ahrendt S."/>
            <person name="Wang J."/>
            <person name="Lipzen A."/>
            <person name="Daum C."/>
            <person name="Barry K."/>
            <person name="Grigoriev I.V."/>
            <person name="Favel A."/>
            <person name="Rosso M.N."/>
            <person name="Martin F."/>
        </authorList>
    </citation>
    <scope>NUCLEOTIDE SEQUENCE [LARGE SCALE GENOMIC DNA]</scope>
    <source>
        <strain evidence="2 3">CIRM-BRFM 2984</strain>
    </source>
</reference>
<sequence length="191" mass="22216">MYHPYSNEAGYIYANEHPYTPVNAHHNVPYGRMQSFISNESADSLPISHPYSPQNTMTWTASNSWTRTTTRESSVARTQSHFSEDPESPYRRSRRDSNRPLLPVRLFHPYSQPLDEWIDEESIVDSPIVPNSPAVGIGGLRPKRAVSIKDNRRYGSLVPGYQDWQRDSEREKERDTMRRAAAWRRKIQVRI</sequence>
<protein>
    <submittedName>
        <fullName evidence="2">Uncharacterized protein</fullName>
    </submittedName>
</protein>
<proteinExistence type="predicted"/>
<keyword evidence="3" id="KW-1185">Reference proteome</keyword>
<gene>
    <name evidence="2" type="ORF">R3P38DRAFT_2517855</name>
</gene>
<feature type="region of interest" description="Disordered" evidence="1">
    <location>
        <begin position="62"/>
        <end position="96"/>
    </location>
</feature>